<keyword evidence="3" id="KW-1185">Reference proteome</keyword>
<dbReference type="HOGENOM" id="CLU_1984417_0_0_1"/>
<sequence length="126" mass="13975">MHCSYITAILNSQDRTISVIDDLTGVLIDESLHKSALDRKCILWAQLNRQKLLGHCRFLRFFTWDVCVLRLMSDGGCGGVSIAPPPCCDVSPWRPRHCCGGPQQNAATATTSSDTTTLPQVKWTQK</sequence>
<reference evidence="2 3" key="1">
    <citation type="journal article" date="2008" name="Nature">
        <title>The genome of the model beetle and pest Tribolium castaneum.</title>
        <authorList>
            <consortium name="Tribolium Genome Sequencing Consortium"/>
            <person name="Richards S."/>
            <person name="Gibbs R.A."/>
            <person name="Weinstock G.M."/>
            <person name="Brown S.J."/>
            <person name="Denell R."/>
            <person name="Beeman R.W."/>
            <person name="Gibbs R."/>
            <person name="Beeman R.W."/>
            <person name="Brown S.J."/>
            <person name="Bucher G."/>
            <person name="Friedrich M."/>
            <person name="Grimmelikhuijzen C.J."/>
            <person name="Klingler M."/>
            <person name="Lorenzen M."/>
            <person name="Richards S."/>
            <person name="Roth S."/>
            <person name="Schroder R."/>
            <person name="Tautz D."/>
            <person name="Zdobnov E.M."/>
            <person name="Muzny D."/>
            <person name="Gibbs R.A."/>
            <person name="Weinstock G.M."/>
            <person name="Attaway T."/>
            <person name="Bell S."/>
            <person name="Buhay C.J."/>
            <person name="Chandrabose M.N."/>
            <person name="Chavez D."/>
            <person name="Clerk-Blankenburg K.P."/>
            <person name="Cree A."/>
            <person name="Dao M."/>
            <person name="Davis C."/>
            <person name="Chacko J."/>
            <person name="Dinh H."/>
            <person name="Dugan-Rocha S."/>
            <person name="Fowler G."/>
            <person name="Garner T.T."/>
            <person name="Garnes J."/>
            <person name="Gnirke A."/>
            <person name="Hawes A."/>
            <person name="Hernandez J."/>
            <person name="Hines S."/>
            <person name="Holder M."/>
            <person name="Hume J."/>
            <person name="Jhangiani S.N."/>
            <person name="Joshi V."/>
            <person name="Khan Z.M."/>
            <person name="Jackson L."/>
            <person name="Kovar C."/>
            <person name="Kowis A."/>
            <person name="Lee S."/>
            <person name="Lewis L.R."/>
            <person name="Margolis J."/>
            <person name="Morgan M."/>
            <person name="Nazareth L.V."/>
            <person name="Nguyen N."/>
            <person name="Okwuonu G."/>
            <person name="Parker D."/>
            <person name="Richards S."/>
            <person name="Ruiz S.J."/>
            <person name="Santibanez J."/>
            <person name="Savard J."/>
            <person name="Scherer S.E."/>
            <person name="Schneider B."/>
            <person name="Sodergren E."/>
            <person name="Tautz D."/>
            <person name="Vattahil S."/>
            <person name="Villasana D."/>
            <person name="White C.S."/>
            <person name="Wright R."/>
            <person name="Park Y."/>
            <person name="Beeman R.W."/>
            <person name="Lord J."/>
            <person name="Oppert B."/>
            <person name="Lorenzen M."/>
            <person name="Brown S."/>
            <person name="Wang L."/>
            <person name="Savard J."/>
            <person name="Tautz D."/>
            <person name="Richards S."/>
            <person name="Weinstock G."/>
            <person name="Gibbs R.A."/>
            <person name="Liu Y."/>
            <person name="Worley K."/>
            <person name="Weinstock G."/>
            <person name="Elsik C.G."/>
            <person name="Reese J.T."/>
            <person name="Elhaik E."/>
            <person name="Landan G."/>
            <person name="Graur D."/>
            <person name="Arensburger P."/>
            <person name="Atkinson P."/>
            <person name="Beeman R.W."/>
            <person name="Beidler J."/>
            <person name="Brown S.J."/>
            <person name="Demuth J.P."/>
            <person name="Drury D.W."/>
            <person name="Du Y.Z."/>
            <person name="Fujiwara H."/>
            <person name="Lorenzen M."/>
            <person name="Maselli V."/>
            <person name="Osanai M."/>
            <person name="Park Y."/>
            <person name="Robertson H.M."/>
            <person name="Tu Z."/>
            <person name="Wang J.J."/>
            <person name="Wang S."/>
            <person name="Richards S."/>
            <person name="Song H."/>
            <person name="Zhang L."/>
            <person name="Sodergren E."/>
            <person name="Werner D."/>
            <person name="Stanke M."/>
            <person name="Morgenstern B."/>
            <person name="Solovyev V."/>
            <person name="Kosarev P."/>
            <person name="Brown G."/>
            <person name="Chen H.C."/>
            <person name="Ermolaeva O."/>
            <person name="Hlavina W."/>
            <person name="Kapustin Y."/>
            <person name="Kiryutin B."/>
            <person name="Kitts P."/>
            <person name="Maglott D."/>
            <person name="Pruitt K."/>
            <person name="Sapojnikov V."/>
            <person name="Souvorov A."/>
            <person name="Mackey A.J."/>
            <person name="Waterhouse R.M."/>
            <person name="Wyder S."/>
            <person name="Zdobnov E.M."/>
            <person name="Zdobnov E.M."/>
            <person name="Wyder S."/>
            <person name="Kriventseva E.V."/>
            <person name="Kadowaki T."/>
            <person name="Bork P."/>
            <person name="Aranda M."/>
            <person name="Bao R."/>
            <person name="Beermann A."/>
            <person name="Berns N."/>
            <person name="Bolognesi R."/>
            <person name="Bonneton F."/>
            <person name="Bopp D."/>
            <person name="Brown S.J."/>
            <person name="Bucher G."/>
            <person name="Butts T."/>
            <person name="Chaumot A."/>
            <person name="Denell R.E."/>
            <person name="Ferrier D.E."/>
            <person name="Friedrich M."/>
            <person name="Gordon C.M."/>
            <person name="Jindra M."/>
            <person name="Klingler M."/>
            <person name="Lan Q."/>
            <person name="Lattorff H.M."/>
            <person name="Laudet V."/>
            <person name="von Levetsow C."/>
            <person name="Liu Z."/>
            <person name="Lutz R."/>
            <person name="Lynch J.A."/>
            <person name="da Fonseca R.N."/>
            <person name="Posnien N."/>
            <person name="Reuter R."/>
            <person name="Roth S."/>
            <person name="Savard J."/>
            <person name="Schinko J.B."/>
            <person name="Schmitt C."/>
            <person name="Schoppmeier M."/>
            <person name="Schroder R."/>
            <person name="Shippy T.D."/>
            <person name="Simonnet F."/>
            <person name="Marques-Souza H."/>
            <person name="Tautz D."/>
            <person name="Tomoyasu Y."/>
            <person name="Trauner J."/>
            <person name="Van der Zee M."/>
            <person name="Vervoort M."/>
            <person name="Wittkopp N."/>
            <person name="Wimmer E.A."/>
            <person name="Yang X."/>
            <person name="Jones A.K."/>
            <person name="Sattelle D.B."/>
            <person name="Ebert P.R."/>
            <person name="Nelson D."/>
            <person name="Scott J.G."/>
            <person name="Beeman R.W."/>
            <person name="Muthukrishnan S."/>
            <person name="Kramer K.J."/>
            <person name="Arakane Y."/>
            <person name="Beeman R.W."/>
            <person name="Zhu Q."/>
            <person name="Hogenkamp D."/>
            <person name="Dixit R."/>
            <person name="Oppert B."/>
            <person name="Jiang H."/>
            <person name="Zou Z."/>
            <person name="Marshall J."/>
            <person name="Elpidina E."/>
            <person name="Vinokurov K."/>
            <person name="Oppert C."/>
            <person name="Zou Z."/>
            <person name="Evans J."/>
            <person name="Lu Z."/>
            <person name="Zhao P."/>
            <person name="Sumathipala N."/>
            <person name="Altincicek B."/>
            <person name="Vilcinskas A."/>
            <person name="Williams M."/>
            <person name="Hultmark D."/>
            <person name="Hetru C."/>
            <person name="Jiang H."/>
            <person name="Grimmelikhuijzen C.J."/>
            <person name="Hauser F."/>
            <person name="Cazzamali G."/>
            <person name="Williamson M."/>
            <person name="Park Y."/>
            <person name="Li B."/>
            <person name="Tanaka Y."/>
            <person name="Predel R."/>
            <person name="Neupert S."/>
            <person name="Schachtner J."/>
            <person name="Verleyen P."/>
            <person name="Raible F."/>
            <person name="Bork P."/>
            <person name="Friedrich M."/>
            <person name="Walden K.K."/>
            <person name="Robertson H.M."/>
            <person name="Angeli S."/>
            <person name="Foret S."/>
            <person name="Bucher G."/>
            <person name="Schuetz S."/>
            <person name="Maleszka R."/>
            <person name="Wimmer E.A."/>
            <person name="Beeman R.W."/>
            <person name="Lorenzen M."/>
            <person name="Tomoyasu Y."/>
            <person name="Miller S.C."/>
            <person name="Grossmann D."/>
            <person name="Bucher G."/>
        </authorList>
    </citation>
    <scope>NUCLEOTIDE SEQUENCE [LARGE SCALE GENOMIC DNA]</scope>
    <source>
        <strain evidence="2 3">Georgia GA2</strain>
    </source>
</reference>
<name>D6WMH4_TRICA</name>
<gene>
    <name evidence="2" type="primary">GLEAN_14558</name>
    <name evidence="2" type="ORF">TcasGA2_TC014558</name>
</gene>
<organism evidence="2 3">
    <name type="scientific">Tribolium castaneum</name>
    <name type="common">Red flour beetle</name>
    <dbReference type="NCBI Taxonomy" id="7070"/>
    <lineage>
        <taxon>Eukaryota</taxon>
        <taxon>Metazoa</taxon>
        <taxon>Ecdysozoa</taxon>
        <taxon>Arthropoda</taxon>
        <taxon>Hexapoda</taxon>
        <taxon>Insecta</taxon>
        <taxon>Pterygota</taxon>
        <taxon>Neoptera</taxon>
        <taxon>Endopterygota</taxon>
        <taxon>Coleoptera</taxon>
        <taxon>Polyphaga</taxon>
        <taxon>Cucujiformia</taxon>
        <taxon>Tenebrionidae</taxon>
        <taxon>Tenebrionidae incertae sedis</taxon>
        <taxon>Tribolium</taxon>
    </lineage>
</organism>
<evidence type="ECO:0000256" key="1">
    <source>
        <dbReference type="SAM" id="MobiDB-lite"/>
    </source>
</evidence>
<accession>D6WMH4</accession>
<dbReference type="InParanoid" id="D6WMH4"/>
<feature type="compositionally biased region" description="Low complexity" evidence="1">
    <location>
        <begin position="106"/>
        <end position="117"/>
    </location>
</feature>
<feature type="region of interest" description="Disordered" evidence="1">
    <location>
        <begin position="102"/>
        <end position="126"/>
    </location>
</feature>
<evidence type="ECO:0000313" key="2">
    <source>
        <dbReference type="EMBL" id="EFA04268.1"/>
    </source>
</evidence>
<proteinExistence type="predicted"/>
<dbReference type="AlphaFoldDB" id="D6WMH4"/>
<dbReference type="EMBL" id="KQ971343">
    <property type="protein sequence ID" value="EFA04268.1"/>
    <property type="molecule type" value="Genomic_DNA"/>
</dbReference>
<evidence type="ECO:0000313" key="3">
    <source>
        <dbReference type="Proteomes" id="UP000007266"/>
    </source>
</evidence>
<protein>
    <submittedName>
        <fullName evidence="2">Uncharacterized protein</fullName>
    </submittedName>
</protein>
<dbReference type="Proteomes" id="UP000007266">
    <property type="component" value="Linkage group 5"/>
</dbReference>
<reference evidence="2 3" key="2">
    <citation type="journal article" date="2010" name="Nucleic Acids Res.">
        <title>BeetleBase in 2010: revisions to provide comprehensive genomic information for Tribolium castaneum.</title>
        <authorList>
            <person name="Kim H.S."/>
            <person name="Murphy T."/>
            <person name="Xia J."/>
            <person name="Caragea D."/>
            <person name="Park Y."/>
            <person name="Beeman R.W."/>
            <person name="Lorenzen M.D."/>
            <person name="Butcher S."/>
            <person name="Manak J.R."/>
            <person name="Brown S.J."/>
        </authorList>
    </citation>
    <scope>GENOME REANNOTATION</scope>
    <source>
        <strain evidence="2 3">Georgia GA2</strain>
    </source>
</reference>